<evidence type="ECO:0000313" key="8">
    <source>
        <dbReference type="Proteomes" id="UP001138997"/>
    </source>
</evidence>
<dbReference type="RefSeq" id="WP_231441817.1">
    <property type="nucleotide sequence ID" value="NZ_JAJOMB010000006.1"/>
</dbReference>
<keyword evidence="8" id="KW-1185">Reference proteome</keyword>
<dbReference type="InterPro" id="IPR003819">
    <property type="entry name" value="TauD/TfdA-like"/>
</dbReference>
<dbReference type="GO" id="GO:0051213">
    <property type="term" value="F:dioxygenase activity"/>
    <property type="evidence" value="ECO:0007669"/>
    <property type="project" value="UniProtKB-KW"/>
</dbReference>
<dbReference type="AlphaFoldDB" id="A0A9X1NDB7"/>
<evidence type="ECO:0000256" key="3">
    <source>
        <dbReference type="ARBA" id="ARBA00023004"/>
    </source>
</evidence>
<keyword evidence="7" id="KW-0223">Dioxygenase</keyword>
<accession>A0A9X1NDB7</accession>
<dbReference type="InterPro" id="IPR042098">
    <property type="entry name" value="TauD-like_sf"/>
</dbReference>
<reference evidence="7" key="1">
    <citation type="submission" date="2021-11" db="EMBL/GenBank/DDBJ databases">
        <title>Streptomyces corallinus and Kineosporia corallina sp. nov., two new coral-derived marine actinobacteria.</title>
        <authorList>
            <person name="Buangrab K."/>
            <person name="Sutthacheep M."/>
            <person name="Yeemin T."/>
            <person name="Harunari E."/>
            <person name="Igarashi Y."/>
            <person name="Sripreechasak P."/>
            <person name="Kanchanasin P."/>
            <person name="Tanasupawat S."/>
            <person name="Phongsopitanun W."/>
        </authorList>
    </citation>
    <scope>NUCLEOTIDE SEQUENCE</scope>
    <source>
        <strain evidence="7">JCM 31032</strain>
    </source>
</reference>
<feature type="region of interest" description="Disordered" evidence="5">
    <location>
        <begin position="315"/>
        <end position="340"/>
    </location>
</feature>
<comment type="caution">
    <text evidence="7">The sequence shown here is derived from an EMBL/GenBank/DDBJ whole genome shotgun (WGS) entry which is preliminary data.</text>
</comment>
<evidence type="ECO:0000256" key="2">
    <source>
        <dbReference type="ARBA" id="ARBA00023002"/>
    </source>
</evidence>
<sequence>MSEQTMLPALVEHDGSAASVLERISGDRPALRRRLVERGAVLLRGFDIGGVDGFAEVVRAFSGDDPLTYAERSSPRHSIKGDIYTSTDYPPAEEIFLHNENSYQAVWPRTLFFHCLREPLTEGATPLADIREIWRLVDPSVREEFTRRRWRVVRNFHPGFGVPWREVFGTADRAQIEQYCRERGMQAEWLGRDSMRTTAVREAVHTHPVSGEPVWFNHTTFFHVSTLSTEVREGLLGIFDEADLPTNTYFGDGGRIPDDVMEHLRACYRQASRRFDWRQGDVLVVDNMAAAHGREPFTGPRRIAVAMAEPSTAANTATTATAATKAPAEVRLPQPAPVTG</sequence>
<evidence type="ECO:0000259" key="6">
    <source>
        <dbReference type="Pfam" id="PF02668"/>
    </source>
</evidence>
<dbReference type="PANTHER" id="PTHR10696">
    <property type="entry name" value="GAMMA-BUTYROBETAINE HYDROXYLASE-RELATED"/>
    <property type="match status" value="1"/>
</dbReference>
<evidence type="ECO:0000256" key="5">
    <source>
        <dbReference type="SAM" id="MobiDB-lite"/>
    </source>
</evidence>
<dbReference type="SUPFAM" id="SSF51197">
    <property type="entry name" value="Clavaminate synthase-like"/>
    <property type="match status" value="1"/>
</dbReference>
<organism evidence="7 8">
    <name type="scientific">Kineosporia babensis</name>
    <dbReference type="NCBI Taxonomy" id="499548"/>
    <lineage>
        <taxon>Bacteria</taxon>
        <taxon>Bacillati</taxon>
        <taxon>Actinomycetota</taxon>
        <taxon>Actinomycetes</taxon>
        <taxon>Kineosporiales</taxon>
        <taxon>Kineosporiaceae</taxon>
        <taxon>Kineosporia</taxon>
    </lineage>
</organism>
<keyword evidence="3" id="KW-0408">Iron</keyword>
<dbReference type="Pfam" id="PF02668">
    <property type="entry name" value="TauD"/>
    <property type="match status" value="1"/>
</dbReference>
<dbReference type="Gene3D" id="3.60.130.10">
    <property type="entry name" value="Clavaminate synthase-like"/>
    <property type="match status" value="1"/>
</dbReference>
<protein>
    <submittedName>
        <fullName evidence="7">TauD/TfdA family dioxygenase</fullName>
    </submittedName>
</protein>
<dbReference type="InterPro" id="IPR050411">
    <property type="entry name" value="AlphaKG_dependent_hydroxylases"/>
</dbReference>
<name>A0A9X1NDB7_9ACTN</name>
<dbReference type="Proteomes" id="UP001138997">
    <property type="component" value="Unassembled WGS sequence"/>
</dbReference>
<feature type="compositionally biased region" description="Low complexity" evidence="5">
    <location>
        <begin position="315"/>
        <end position="327"/>
    </location>
</feature>
<dbReference type="PANTHER" id="PTHR10696:SF56">
    <property type="entry name" value="TAUD_TFDA-LIKE DOMAIN-CONTAINING PROTEIN"/>
    <property type="match status" value="1"/>
</dbReference>
<comment type="cofactor">
    <cofactor evidence="1">
        <name>Fe(2+)</name>
        <dbReference type="ChEBI" id="CHEBI:29033"/>
    </cofactor>
</comment>
<dbReference type="GO" id="GO:0017000">
    <property type="term" value="P:antibiotic biosynthetic process"/>
    <property type="evidence" value="ECO:0007669"/>
    <property type="project" value="UniProtKB-KW"/>
</dbReference>
<dbReference type="EMBL" id="JAJOMB010000006">
    <property type="protein sequence ID" value="MCD5312023.1"/>
    <property type="molecule type" value="Genomic_DNA"/>
</dbReference>
<keyword evidence="2" id="KW-0560">Oxidoreductase</keyword>
<proteinExistence type="predicted"/>
<evidence type="ECO:0000313" key="7">
    <source>
        <dbReference type="EMBL" id="MCD5312023.1"/>
    </source>
</evidence>
<feature type="domain" description="TauD/TfdA-like" evidence="6">
    <location>
        <begin position="21"/>
        <end position="305"/>
    </location>
</feature>
<gene>
    <name evidence="7" type="ORF">LR394_14015</name>
</gene>
<evidence type="ECO:0000256" key="4">
    <source>
        <dbReference type="ARBA" id="ARBA00023194"/>
    </source>
</evidence>
<evidence type="ECO:0000256" key="1">
    <source>
        <dbReference type="ARBA" id="ARBA00001954"/>
    </source>
</evidence>
<keyword evidence="4" id="KW-0045">Antibiotic biosynthesis</keyword>